<keyword evidence="1" id="KW-1133">Transmembrane helix</keyword>
<evidence type="ECO:0000256" key="1">
    <source>
        <dbReference type="SAM" id="Phobius"/>
    </source>
</evidence>
<dbReference type="Pfam" id="PF09990">
    <property type="entry name" value="DUF2231"/>
    <property type="match status" value="1"/>
</dbReference>
<protein>
    <submittedName>
        <fullName evidence="3">DUF2231 domain-containing protein</fullName>
    </submittedName>
</protein>
<name>A0ABV3DWG8_9ACTN</name>
<organism evidence="3 4">
    <name type="scientific">Streptodolium elevatio</name>
    <dbReference type="NCBI Taxonomy" id="3157996"/>
    <lineage>
        <taxon>Bacteria</taxon>
        <taxon>Bacillati</taxon>
        <taxon>Actinomycetota</taxon>
        <taxon>Actinomycetes</taxon>
        <taxon>Kitasatosporales</taxon>
        <taxon>Streptomycetaceae</taxon>
        <taxon>Streptodolium</taxon>
    </lineage>
</organism>
<keyword evidence="4" id="KW-1185">Reference proteome</keyword>
<sequence>MKSRASVAGHPLHPMLVSFPIVGYTGALVGYAVYGGTDDQFWLNFAIVMNIVGVAGAVLADLPGLVDLGAAVPKGHPAKRVGMMHAALNVLTLALFAITLAVYASHWNGPARSATFGVTLGAIGVASMLAAGTLGWSLVHDHLVGVTGTRAREGTEWEATTAADRTRGSHR</sequence>
<feature type="transmembrane region" description="Helical" evidence="1">
    <location>
        <begin position="82"/>
        <end position="104"/>
    </location>
</feature>
<evidence type="ECO:0000313" key="3">
    <source>
        <dbReference type="EMBL" id="MEU8140099.1"/>
    </source>
</evidence>
<comment type="caution">
    <text evidence="3">The sequence shown here is derived from an EMBL/GenBank/DDBJ whole genome shotgun (WGS) entry which is preliminary data.</text>
</comment>
<dbReference type="EMBL" id="JBEZFP010000238">
    <property type="protein sequence ID" value="MEU8140099.1"/>
    <property type="molecule type" value="Genomic_DNA"/>
</dbReference>
<dbReference type="Proteomes" id="UP001551482">
    <property type="component" value="Unassembled WGS sequence"/>
</dbReference>
<gene>
    <name evidence="3" type="ORF">AB0C36_42265</name>
</gene>
<evidence type="ECO:0000313" key="4">
    <source>
        <dbReference type="Proteomes" id="UP001551482"/>
    </source>
</evidence>
<feature type="transmembrane region" description="Helical" evidence="1">
    <location>
        <begin position="12"/>
        <end position="34"/>
    </location>
</feature>
<reference evidence="3 4" key="1">
    <citation type="submission" date="2024-06" db="EMBL/GenBank/DDBJ databases">
        <title>The Natural Products Discovery Center: Release of the First 8490 Sequenced Strains for Exploring Actinobacteria Biosynthetic Diversity.</title>
        <authorList>
            <person name="Kalkreuter E."/>
            <person name="Kautsar S.A."/>
            <person name="Yang D."/>
            <person name="Bader C.D."/>
            <person name="Teijaro C.N."/>
            <person name="Fluegel L."/>
            <person name="Davis C.M."/>
            <person name="Simpson J.R."/>
            <person name="Lauterbach L."/>
            <person name="Steele A.D."/>
            <person name="Gui C."/>
            <person name="Meng S."/>
            <person name="Li G."/>
            <person name="Viehrig K."/>
            <person name="Ye F."/>
            <person name="Su P."/>
            <person name="Kiefer A.F."/>
            <person name="Nichols A."/>
            <person name="Cepeda A.J."/>
            <person name="Yan W."/>
            <person name="Fan B."/>
            <person name="Jiang Y."/>
            <person name="Adhikari A."/>
            <person name="Zheng C.-J."/>
            <person name="Schuster L."/>
            <person name="Cowan T.M."/>
            <person name="Smanski M.J."/>
            <person name="Chevrette M.G."/>
            <person name="De Carvalho L.P.S."/>
            <person name="Shen B."/>
        </authorList>
    </citation>
    <scope>NUCLEOTIDE SEQUENCE [LARGE SCALE GENOMIC DNA]</scope>
    <source>
        <strain evidence="3 4">NPDC048946</strain>
    </source>
</reference>
<feature type="transmembrane region" description="Helical" evidence="1">
    <location>
        <begin position="41"/>
        <end position="62"/>
    </location>
</feature>
<dbReference type="RefSeq" id="WP_358364889.1">
    <property type="nucleotide sequence ID" value="NZ_JBEZFP010000238.1"/>
</dbReference>
<evidence type="ECO:0000259" key="2">
    <source>
        <dbReference type="Pfam" id="PF09990"/>
    </source>
</evidence>
<feature type="domain" description="DUF2231" evidence="2">
    <location>
        <begin position="9"/>
        <end position="147"/>
    </location>
</feature>
<dbReference type="InterPro" id="IPR019251">
    <property type="entry name" value="DUF2231_TM"/>
</dbReference>
<feature type="transmembrane region" description="Helical" evidence="1">
    <location>
        <begin position="116"/>
        <end position="139"/>
    </location>
</feature>
<keyword evidence="1" id="KW-0812">Transmembrane</keyword>
<accession>A0ABV3DWG8</accession>
<keyword evidence="1" id="KW-0472">Membrane</keyword>
<proteinExistence type="predicted"/>